<dbReference type="EMBL" id="CAKMMG010000001">
    <property type="protein sequence ID" value="CAH1194507.1"/>
    <property type="molecule type" value="Genomic_DNA"/>
</dbReference>
<sequence>MKMTGIYLILACLTLGMIVTVDVLSGTSLVSSLHSLRVVFDTTTFPESCIMILFAALPIIFTVADKFQQSKSPRK</sequence>
<dbReference type="InterPro" id="IPR058725">
    <property type="entry name" value="YczF"/>
</dbReference>
<accession>A0ABN8G182</accession>
<evidence type="ECO:0000313" key="2">
    <source>
        <dbReference type="EMBL" id="CAH1194507.1"/>
    </source>
</evidence>
<feature type="transmembrane region" description="Helical" evidence="1">
    <location>
        <begin position="44"/>
        <end position="64"/>
    </location>
</feature>
<comment type="caution">
    <text evidence="2">The sequence shown here is derived from an EMBL/GenBank/DDBJ whole genome shotgun (WGS) entry which is preliminary data.</text>
</comment>
<proteinExistence type="predicted"/>
<dbReference type="Pfam" id="PF26310">
    <property type="entry name" value="YczF"/>
    <property type="match status" value="1"/>
</dbReference>
<evidence type="ECO:0000313" key="3">
    <source>
        <dbReference type="Proteomes" id="UP000838324"/>
    </source>
</evidence>
<evidence type="ECO:0000256" key="1">
    <source>
        <dbReference type="SAM" id="Phobius"/>
    </source>
</evidence>
<dbReference type="RefSeq" id="WP_236331804.1">
    <property type="nucleotide sequence ID" value="NZ_CAKMMG010000001.1"/>
</dbReference>
<gene>
    <name evidence="2" type="ORF">PAECIP111892_01688</name>
</gene>
<keyword evidence="1" id="KW-0472">Membrane</keyword>
<dbReference type="Proteomes" id="UP000838324">
    <property type="component" value="Unassembled WGS sequence"/>
</dbReference>
<keyword evidence="1" id="KW-1133">Transmembrane helix</keyword>
<keyword evidence="1" id="KW-0812">Transmembrane</keyword>
<keyword evidence="3" id="KW-1185">Reference proteome</keyword>
<protein>
    <submittedName>
        <fullName evidence="2">Uncharacterized protein</fullName>
    </submittedName>
</protein>
<organism evidence="2 3">
    <name type="scientific">Paenibacillus auburnensis</name>
    <dbReference type="NCBI Taxonomy" id="2905649"/>
    <lineage>
        <taxon>Bacteria</taxon>
        <taxon>Bacillati</taxon>
        <taxon>Bacillota</taxon>
        <taxon>Bacilli</taxon>
        <taxon>Bacillales</taxon>
        <taxon>Paenibacillaceae</taxon>
        <taxon>Paenibacillus</taxon>
    </lineage>
</organism>
<reference evidence="2" key="1">
    <citation type="submission" date="2022-01" db="EMBL/GenBank/DDBJ databases">
        <authorList>
            <person name="Criscuolo A."/>
        </authorList>
    </citation>
    <scope>NUCLEOTIDE SEQUENCE</scope>
    <source>
        <strain evidence="2">CIP111892</strain>
    </source>
</reference>
<name>A0ABN8G182_9BACL</name>